<accession>A0A0C3P8E2</accession>
<sequence>MHYSEDSFTMKFVVAAVWILDTLHTSSVCHILYYYLITNYGNLLSLEHVVWSFPTSFLANVRLFHLKTTYDNIWLYCSYL</sequence>
<keyword evidence="1" id="KW-0472">Membrane</keyword>
<dbReference type="EMBL" id="KN831954">
    <property type="protein sequence ID" value="KIO09735.1"/>
    <property type="molecule type" value="Genomic_DNA"/>
</dbReference>
<gene>
    <name evidence="2" type="ORF">M404DRAFT_287895</name>
</gene>
<protein>
    <submittedName>
        <fullName evidence="2">Uncharacterized protein</fullName>
    </submittedName>
</protein>
<proteinExistence type="predicted"/>
<reference evidence="3" key="2">
    <citation type="submission" date="2015-01" db="EMBL/GenBank/DDBJ databases">
        <title>Evolutionary Origins and Diversification of the Mycorrhizal Mutualists.</title>
        <authorList>
            <consortium name="DOE Joint Genome Institute"/>
            <consortium name="Mycorrhizal Genomics Consortium"/>
            <person name="Kohler A."/>
            <person name="Kuo A."/>
            <person name="Nagy L.G."/>
            <person name="Floudas D."/>
            <person name="Copeland A."/>
            <person name="Barry K.W."/>
            <person name="Cichocki N."/>
            <person name="Veneault-Fourrey C."/>
            <person name="LaButti K."/>
            <person name="Lindquist E.A."/>
            <person name="Lipzen A."/>
            <person name="Lundell T."/>
            <person name="Morin E."/>
            <person name="Murat C."/>
            <person name="Riley R."/>
            <person name="Ohm R."/>
            <person name="Sun H."/>
            <person name="Tunlid A."/>
            <person name="Henrissat B."/>
            <person name="Grigoriev I.V."/>
            <person name="Hibbett D.S."/>
            <person name="Martin F."/>
        </authorList>
    </citation>
    <scope>NUCLEOTIDE SEQUENCE [LARGE SCALE GENOMIC DNA]</scope>
    <source>
        <strain evidence="3">Marx 270</strain>
    </source>
</reference>
<keyword evidence="1" id="KW-0812">Transmembrane</keyword>
<dbReference type="OrthoDB" id="3214861at2759"/>
<name>A0A0C3P8E2_PISTI</name>
<evidence type="ECO:0000313" key="2">
    <source>
        <dbReference type="EMBL" id="KIO09735.1"/>
    </source>
</evidence>
<dbReference type="AlphaFoldDB" id="A0A0C3P8E2"/>
<organism evidence="2 3">
    <name type="scientific">Pisolithus tinctorius Marx 270</name>
    <dbReference type="NCBI Taxonomy" id="870435"/>
    <lineage>
        <taxon>Eukaryota</taxon>
        <taxon>Fungi</taxon>
        <taxon>Dikarya</taxon>
        <taxon>Basidiomycota</taxon>
        <taxon>Agaricomycotina</taxon>
        <taxon>Agaricomycetes</taxon>
        <taxon>Agaricomycetidae</taxon>
        <taxon>Boletales</taxon>
        <taxon>Sclerodermatineae</taxon>
        <taxon>Pisolithaceae</taxon>
        <taxon>Pisolithus</taxon>
    </lineage>
</organism>
<keyword evidence="1" id="KW-1133">Transmembrane helix</keyword>
<dbReference type="InParanoid" id="A0A0C3P8E2"/>
<feature type="transmembrane region" description="Helical" evidence="1">
    <location>
        <begin position="12"/>
        <end position="36"/>
    </location>
</feature>
<evidence type="ECO:0000256" key="1">
    <source>
        <dbReference type="SAM" id="Phobius"/>
    </source>
</evidence>
<dbReference type="HOGENOM" id="CLU_2590693_0_0_1"/>
<dbReference type="Proteomes" id="UP000054217">
    <property type="component" value="Unassembled WGS sequence"/>
</dbReference>
<reference evidence="2 3" key="1">
    <citation type="submission" date="2014-04" db="EMBL/GenBank/DDBJ databases">
        <authorList>
            <consortium name="DOE Joint Genome Institute"/>
            <person name="Kuo A."/>
            <person name="Kohler A."/>
            <person name="Costa M.D."/>
            <person name="Nagy L.G."/>
            <person name="Floudas D."/>
            <person name="Copeland A."/>
            <person name="Barry K.W."/>
            <person name="Cichocki N."/>
            <person name="Veneault-Fourrey C."/>
            <person name="LaButti K."/>
            <person name="Lindquist E.A."/>
            <person name="Lipzen A."/>
            <person name="Lundell T."/>
            <person name="Morin E."/>
            <person name="Murat C."/>
            <person name="Sun H."/>
            <person name="Tunlid A."/>
            <person name="Henrissat B."/>
            <person name="Grigoriev I.V."/>
            <person name="Hibbett D.S."/>
            <person name="Martin F."/>
            <person name="Nordberg H.P."/>
            <person name="Cantor M.N."/>
            <person name="Hua S.X."/>
        </authorList>
    </citation>
    <scope>NUCLEOTIDE SEQUENCE [LARGE SCALE GENOMIC DNA]</scope>
    <source>
        <strain evidence="2 3">Marx 270</strain>
    </source>
</reference>
<keyword evidence="3" id="KW-1185">Reference proteome</keyword>
<evidence type="ECO:0000313" key="3">
    <source>
        <dbReference type="Proteomes" id="UP000054217"/>
    </source>
</evidence>